<dbReference type="EMBL" id="SWKU01000014">
    <property type="protein sequence ID" value="KAF3000795.1"/>
    <property type="molecule type" value="Genomic_DNA"/>
</dbReference>
<keyword evidence="4" id="KW-1185">Reference proteome</keyword>
<accession>A0A9P4TCZ8</accession>
<dbReference type="GO" id="GO:0009395">
    <property type="term" value="P:phospholipid catabolic process"/>
    <property type="evidence" value="ECO:0007669"/>
    <property type="project" value="TreeGrafter"/>
</dbReference>
<comment type="caution">
    <text evidence="3">The sequence shown here is derived from an EMBL/GenBank/DDBJ whole genome shotgun (WGS) entry which is preliminary data.</text>
</comment>
<gene>
    <name evidence="3" type="ORF">E8E13_005857</name>
</gene>
<dbReference type="Pfam" id="PF04185">
    <property type="entry name" value="Phosphoesterase"/>
    <property type="match status" value="1"/>
</dbReference>
<dbReference type="PANTHER" id="PTHR31956">
    <property type="entry name" value="NON-SPECIFIC PHOSPHOLIPASE C4-RELATED"/>
    <property type="match status" value="1"/>
</dbReference>
<protein>
    <recommendedName>
        <fullName evidence="5">Acid phosphatase</fullName>
    </recommendedName>
</protein>
<dbReference type="Gene3D" id="3.40.720.10">
    <property type="entry name" value="Alkaline Phosphatase, subunit A"/>
    <property type="match status" value="1"/>
</dbReference>
<dbReference type="GO" id="GO:0016788">
    <property type="term" value="F:hydrolase activity, acting on ester bonds"/>
    <property type="evidence" value="ECO:0007669"/>
    <property type="project" value="InterPro"/>
</dbReference>
<dbReference type="AlphaFoldDB" id="A0A9P4TCZ8"/>
<evidence type="ECO:0000313" key="4">
    <source>
        <dbReference type="Proteomes" id="UP000801428"/>
    </source>
</evidence>
<evidence type="ECO:0000256" key="1">
    <source>
        <dbReference type="ARBA" id="ARBA00022801"/>
    </source>
</evidence>
<dbReference type="Proteomes" id="UP000801428">
    <property type="component" value="Unassembled WGS sequence"/>
</dbReference>
<name>A0A9P4TCZ8_CURKU</name>
<evidence type="ECO:0000313" key="3">
    <source>
        <dbReference type="EMBL" id="KAF3000795.1"/>
    </source>
</evidence>
<keyword evidence="1" id="KW-0378">Hydrolase</keyword>
<reference evidence="3" key="1">
    <citation type="submission" date="2019-04" db="EMBL/GenBank/DDBJ databases">
        <title>Sequencing of skin fungus with MAO and IRED activity.</title>
        <authorList>
            <person name="Marsaioli A.J."/>
            <person name="Bonatto J.M.C."/>
            <person name="Reis Junior O."/>
        </authorList>
    </citation>
    <scope>NUCLEOTIDE SEQUENCE</scope>
    <source>
        <strain evidence="3">30M1</strain>
    </source>
</reference>
<dbReference type="SUPFAM" id="SSF53649">
    <property type="entry name" value="Alkaline phosphatase-like"/>
    <property type="match status" value="1"/>
</dbReference>
<dbReference type="InterPro" id="IPR017850">
    <property type="entry name" value="Alkaline_phosphatase_core_sf"/>
</dbReference>
<dbReference type="FunFam" id="3.40.720.10:FF:000064">
    <property type="entry name" value="Probable acid phosphatase Pho610"/>
    <property type="match status" value="1"/>
</dbReference>
<feature type="signal peptide" evidence="2">
    <location>
        <begin position="1"/>
        <end position="18"/>
    </location>
</feature>
<evidence type="ECO:0000256" key="2">
    <source>
        <dbReference type="SAM" id="SignalP"/>
    </source>
</evidence>
<sequence length="376" mass="41760">MFSQALLALGLLATQGLAKDWVKGKAFDRIAIIWLENTDYDLAAGDPNLAALAKKGISLTNKFAVTHPSMPNYAAAVSGDYYGINHDDLVNIPSNISTVVDLLEDRGVSWGEYQEDMPYTGFQGKSYPNPKTGANMYVRKHNPAVLYDSVAQKPERLANIKNLTLFQQDLKNDQLPQWMFITPNMTSDGHDSTVTVAGKWTRNFLEPLLTDKNFMKNTLVIVTFDENHSYAKQNRIVGILLGDAIPKKLVGTTDDTYYNHYSELSTVQANWELHSLGRWDVGANVYKFVAEKTGDQLRKWSGPVSFSQMFFNSSYAGKLNNQNTSVPWPVPNTSANYAGRTVLAAVVQTWGKLLGQSAYTSAVEIPDGMHPDAEFK</sequence>
<feature type="chain" id="PRO_5040105299" description="Acid phosphatase" evidence="2">
    <location>
        <begin position="19"/>
        <end position="376"/>
    </location>
</feature>
<dbReference type="InterPro" id="IPR007312">
    <property type="entry name" value="Phosphoesterase"/>
</dbReference>
<evidence type="ECO:0008006" key="5">
    <source>
        <dbReference type="Google" id="ProtNLM"/>
    </source>
</evidence>
<proteinExistence type="predicted"/>
<organism evidence="3 4">
    <name type="scientific">Curvularia kusanoi</name>
    <name type="common">Cochliobolus kusanoi</name>
    <dbReference type="NCBI Taxonomy" id="90978"/>
    <lineage>
        <taxon>Eukaryota</taxon>
        <taxon>Fungi</taxon>
        <taxon>Dikarya</taxon>
        <taxon>Ascomycota</taxon>
        <taxon>Pezizomycotina</taxon>
        <taxon>Dothideomycetes</taxon>
        <taxon>Pleosporomycetidae</taxon>
        <taxon>Pleosporales</taxon>
        <taxon>Pleosporineae</taxon>
        <taxon>Pleosporaceae</taxon>
        <taxon>Curvularia</taxon>
    </lineage>
</organism>
<dbReference type="OrthoDB" id="5135119at2759"/>
<dbReference type="PANTHER" id="PTHR31956:SF15">
    <property type="entry name" value="ACID PHOSPHATASE PHOA"/>
    <property type="match status" value="1"/>
</dbReference>
<keyword evidence="2" id="KW-0732">Signal</keyword>